<evidence type="ECO:0000256" key="3">
    <source>
        <dbReference type="ARBA" id="ARBA00022679"/>
    </source>
</evidence>
<dbReference type="CDD" id="cd13999">
    <property type="entry name" value="STKc_MAP3K-like"/>
    <property type="match status" value="1"/>
</dbReference>
<dbReference type="Pfam" id="PF07714">
    <property type="entry name" value="PK_Tyr_Ser-Thr"/>
    <property type="match status" value="1"/>
</dbReference>
<dbReference type="PANTHER" id="PTHR46485">
    <property type="entry name" value="LIM DOMAIN KINASE 1"/>
    <property type="match status" value="1"/>
</dbReference>
<sequence>MDRFDVISFADLTGPKGGEWVKIGGGSFGVVYRGEYLGTEVAIKEVLANNTYDVEKYFERECVLMKEARHPNIVQYIGLTKSPGADGRIYIISEFVGGNLRSYLADKRKPFDWPLRMSFATDIARAVAYLHARNCLHRDLKGENLLITANDRIKVCDFGFARIAARNEDEMRRISYCGTDGYMSPEILMGVDFSLPSDVFSLGVIFCEILSRHLVDGNTFKREMPGFGLDAAEVREMASKGCPERFIQLSLDCVDEDPSARPDMREVIRRLREIEQEVLAREAQAGTLRCVGSLRGSSLQAVVGTKASSRRAGGRPMPPRLPSFSGQVQVGSSAPIREETAHSRDSSGSESDEDMSEALAALEKVGLNPASLDGPESALGTITSASTFKVSGHGNPWWSDESSASLPSLRSSWVRRATPADEGAKAESTSDEDKAGDSQYSTSVVRPSKTKEMHAPLPMTMSAHTIGREGAADVSESSITVRGHEAAPTEVQPLLEAAQAEADNSGDDEVTQSFMTARSRRQEASLAMATICSSIHSGHGPLYHRFTLIKNGMKRPASLGSAAAAAASGNITASQVGGSLLPPGVILANALSKCHVCGRRLGFGAFMDCDDCPYKTHAGCAEYAEPTCQEMAIPTTPVLTPVNASRRGSRGAASPTTSAGSRAQSPATAALAKAAAALGQAQQRTSSPPPPPPTSSTQSSSGRGLWKGRSKRASKSPPSSAAPVARA</sequence>
<keyword evidence="3" id="KW-0808">Transferase</keyword>
<dbReference type="AlphaFoldDB" id="A0A316ZI70"/>
<dbReference type="Proteomes" id="UP000245946">
    <property type="component" value="Unassembled WGS sequence"/>
</dbReference>
<dbReference type="InterPro" id="IPR000719">
    <property type="entry name" value="Prot_kinase_dom"/>
</dbReference>
<evidence type="ECO:0000259" key="9">
    <source>
        <dbReference type="PROSITE" id="PS50011"/>
    </source>
</evidence>
<dbReference type="PRINTS" id="PR00109">
    <property type="entry name" value="TYRKINASE"/>
</dbReference>
<keyword evidence="11" id="KW-1185">Reference proteome</keyword>
<proteinExistence type="inferred from homology"/>
<feature type="region of interest" description="Disordered" evidence="8">
    <location>
        <begin position="302"/>
        <end position="356"/>
    </location>
</feature>
<dbReference type="PROSITE" id="PS00107">
    <property type="entry name" value="PROTEIN_KINASE_ATP"/>
    <property type="match status" value="1"/>
</dbReference>
<evidence type="ECO:0000256" key="6">
    <source>
        <dbReference type="ARBA" id="ARBA00022840"/>
    </source>
</evidence>
<accession>A0A316ZI70</accession>
<keyword evidence="2" id="KW-0723">Serine/threonine-protein kinase</keyword>
<dbReference type="RefSeq" id="XP_025601245.1">
    <property type="nucleotide sequence ID" value="XM_025743679.1"/>
</dbReference>
<evidence type="ECO:0000256" key="8">
    <source>
        <dbReference type="SAM" id="MobiDB-lite"/>
    </source>
</evidence>
<evidence type="ECO:0000313" key="10">
    <source>
        <dbReference type="EMBL" id="PWO00967.1"/>
    </source>
</evidence>
<feature type="compositionally biased region" description="Low complexity" evidence="8">
    <location>
        <begin position="715"/>
        <end position="727"/>
    </location>
</feature>
<feature type="compositionally biased region" description="Basic and acidic residues" evidence="8">
    <location>
        <begin position="336"/>
        <end position="347"/>
    </location>
</feature>
<keyword evidence="5 10" id="KW-0418">Kinase</keyword>
<dbReference type="PROSITE" id="PS50011">
    <property type="entry name" value="PROTEIN_KINASE_DOM"/>
    <property type="match status" value="1"/>
</dbReference>
<comment type="similarity">
    <text evidence="1">Belongs to the protein kinase superfamily. TKL Ser/Thr protein kinase family.</text>
</comment>
<evidence type="ECO:0000256" key="2">
    <source>
        <dbReference type="ARBA" id="ARBA00022527"/>
    </source>
</evidence>
<feature type="region of interest" description="Disordered" evidence="8">
    <location>
        <begin position="640"/>
        <end position="727"/>
    </location>
</feature>
<dbReference type="GO" id="GO:0005524">
    <property type="term" value="F:ATP binding"/>
    <property type="evidence" value="ECO:0007669"/>
    <property type="project" value="UniProtKB-UniRule"/>
</dbReference>
<dbReference type="OrthoDB" id="4062651at2759"/>
<dbReference type="GeneID" id="37271223"/>
<feature type="domain" description="Protein kinase" evidence="9">
    <location>
        <begin position="17"/>
        <end position="279"/>
    </location>
</feature>
<feature type="compositionally biased region" description="Low complexity" evidence="8">
    <location>
        <begin position="663"/>
        <end position="686"/>
    </location>
</feature>
<gene>
    <name evidence="10" type="ORF">FA09DRAFT_333257</name>
</gene>
<dbReference type="InterPro" id="IPR050940">
    <property type="entry name" value="Actin_reg-Ser/Thr_kinase"/>
</dbReference>
<protein>
    <submittedName>
        <fullName evidence="10">Kinase-like protein</fullName>
    </submittedName>
</protein>
<evidence type="ECO:0000256" key="1">
    <source>
        <dbReference type="ARBA" id="ARBA00005843"/>
    </source>
</evidence>
<reference evidence="10 11" key="1">
    <citation type="journal article" date="2018" name="Mol. Biol. Evol.">
        <title>Broad Genomic Sampling Reveals a Smut Pathogenic Ancestry of the Fungal Clade Ustilaginomycotina.</title>
        <authorList>
            <person name="Kijpornyongpan T."/>
            <person name="Mondo S.J."/>
            <person name="Barry K."/>
            <person name="Sandor L."/>
            <person name="Lee J."/>
            <person name="Lipzen A."/>
            <person name="Pangilinan J."/>
            <person name="LaButti K."/>
            <person name="Hainaut M."/>
            <person name="Henrissat B."/>
            <person name="Grigoriev I.V."/>
            <person name="Spatafora J.W."/>
            <person name="Aime M.C."/>
        </authorList>
    </citation>
    <scope>NUCLEOTIDE SEQUENCE [LARGE SCALE GENOMIC DNA]</scope>
    <source>
        <strain evidence="10 11">MCA 4186</strain>
    </source>
</reference>
<dbReference type="InterPro" id="IPR008271">
    <property type="entry name" value="Ser/Thr_kinase_AS"/>
</dbReference>
<dbReference type="InterPro" id="IPR017441">
    <property type="entry name" value="Protein_kinase_ATP_BS"/>
</dbReference>
<evidence type="ECO:0000313" key="11">
    <source>
        <dbReference type="Proteomes" id="UP000245946"/>
    </source>
</evidence>
<dbReference type="PANTHER" id="PTHR46485:SF5">
    <property type="entry name" value="CENTER DIVIDER, ISOFORM A"/>
    <property type="match status" value="1"/>
</dbReference>
<feature type="binding site" evidence="7">
    <location>
        <position position="44"/>
    </location>
    <ligand>
        <name>ATP</name>
        <dbReference type="ChEBI" id="CHEBI:30616"/>
    </ligand>
</feature>
<feature type="region of interest" description="Disordered" evidence="8">
    <location>
        <begin position="416"/>
        <end position="451"/>
    </location>
</feature>
<dbReference type="Gene3D" id="3.30.60.20">
    <property type="match status" value="1"/>
</dbReference>
<dbReference type="SUPFAM" id="SSF56112">
    <property type="entry name" value="Protein kinase-like (PK-like)"/>
    <property type="match status" value="1"/>
</dbReference>
<dbReference type="STRING" id="58919.A0A316ZI70"/>
<dbReference type="SMART" id="SM00220">
    <property type="entry name" value="S_TKc"/>
    <property type="match status" value="1"/>
</dbReference>
<keyword evidence="6 7" id="KW-0067">ATP-binding</keyword>
<evidence type="ECO:0000256" key="5">
    <source>
        <dbReference type="ARBA" id="ARBA00022777"/>
    </source>
</evidence>
<organism evidence="10 11">
    <name type="scientific">Tilletiopsis washingtonensis</name>
    <dbReference type="NCBI Taxonomy" id="58919"/>
    <lineage>
        <taxon>Eukaryota</taxon>
        <taxon>Fungi</taxon>
        <taxon>Dikarya</taxon>
        <taxon>Basidiomycota</taxon>
        <taxon>Ustilaginomycotina</taxon>
        <taxon>Exobasidiomycetes</taxon>
        <taxon>Entylomatales</taxon>
        <taxon>Entylomatales incertae sedis</taxon>
        <taxon>Tilletiopsis</taxon>
    </lineage>
</organism>
<dbReference type="InterPro" id="IPR001245">
    <property type="entry name" value="Ser-Thr/Tyr_kinase_cat_dom"/>
</dbReference>
<dbReference type="GO" id="GO:0004674">
    <property type="term" value="F:protein serine/threonine kinase activity"/>
    <property type="evidence" value="ECO:0007669"/>
    <property type="project" value="UniProtKB-KW"/>
</dbReference>
<keyword evidence="4 7" id="KW-0547">Nucleotide-binding</keyword>
<dbReference type="InterPro" id="IPR011009">
    <property type="entry name" value="Kinase-like_dom_sf"/>
</dbReference>
<evidence type="ECO:0000256" key="4">
    <source>
        <dbReference type="ARBA" id="ARBA00022741"/>
    </source>
</evidence>
<evidence type="ECO:0000256" key="7">
    <source>
        <dbReference type="PROSITE-ProRule" id="PRU10141"/>
    </source>
</evidence>
<dbReference type="PROSITE" id="PS00108">
    <property type="entry name" value="PROTEIN_KINASE_ST"/>
    <property type="match status" value="1"/>
</dbReference>
<name>A0A316ZI70_9BASI</name>
<dbReference type="Gene3D" id="1.10.510.10">
    <property type="entry name" value="Transferase(Phosphotransferase) domain 1"/>
    <property type="match status" value="1"/>
</dbReference>
<dbReference type="Gene3D" id="3.30.200.20">
    <property type="entry name" value="Phosphorylase Kinase, domain 1"/>
    <property type="match status" value="1"/>
</dbReference>
<dbReference type="EMBL" id="KZ819284">
    <property type="protein sequence ID" value="PWO00967.1"/>
    <property type="molecule type" value="Genomic_DNA"/>
</dbReference>